<accession>A0A8T0GQM6</accession>
<protein>
    <submittedName>
        <fullName evidence="2">Uncharacterized protein</fullName>
    </submittedName>
</protein>
<reference evidence="2" key="1">
    <citation type="submission" date="2020-06" db="EMBL/GenBank/DDBJ databases">
        <title>WGS assembly of Ceratodon purpureus strain R40.</title>
        <authorList>
            <person name="Carey S.B."/>
            <person name="Jenkins J."/>
            <person name="Shu S."/>
            <person name="Lovell J.T."/>
            <person name="Sreedasyam A."/>
            <person name="Maumus F."/>
            <person name="Tiley G.P."/>
            <person name="Fernandez-Pozo N."/>
            <person name="Barry K."/>
            <person name="Chen C."/>
            <person name="Wang M."/>
            <person name="Lipzen A."/>
            <person name="Daum C."/>
            <person name="Saski C.A."/>
            <person name="Payton A.C."/>
            <person name="Mcbreen J.C."/>
            <person name="Conrad R.E."/>
            <person name="Kollar L.M."/>
            <person name="Olsson S."/>
            <person name="Huttunen S."/>
            <person name="Landis J.B."/>
            <person name="Wickett N.J."/>
            <person name="Johnson M.G."/>
            <person name="Rensing S.A."/>
            <person name="Grimwood J."/>
            <person name="Schmutz J."/>
            <person name="Mcdaniel S.F."/>
        </authorList>
    </citation>
    <scope>NUCLEOTIDE SEQUENCE</scope>
    <source>
        <strain evidence="2">R40</strain>
    </source>
</reference>
<dbReference type="EMBL" id="CM026430">
    <property type="protein sequence ID" value="KAG0560755.1"/>
    <property type="molecule type" value="Genomic_DNA"/>
</dbReference>
<name>A0A8T0GQM6_CERPU</name>
<proteinExistence type="predicted"/>
<feature type="region of interest" description="Disordered" evidence="1">
    <location>
        <begin position="54"/>
        <end position="83"/>
    </location>
</feature>
<sequence length="117" mass="12860">MADPSGTVPNSNSPLKCHIIHLTQLTSLFIHSLIHHLTTAQNSITLTSNQSNTLHLPATTNATNKTPRKTSTNNRNAPPHSTSLIKHIHGTITRMAIQLIPPQYHQEHKTPQTPTNS</sequence>
<evidence type="ECO:0000313" key="2">
    <source>
        <dbReference type="EMBL" id="KAG0560755.1"/>
    </source>
</evidence>
<dbReference type="AlphaFoldDB" id="A0A8T0GQM6"/>
<comment type="caution">
    <text evidence="2">The sequence shown here is derived from an EMBL/GenBank/DDBJ whole genome shotgun (WGS) entry which is preliminary data.</text>
</comment>
<evidence type="ECO:0000256" key="1">
    <source>
        <dbReference type="SAM" id="MobiDB-lite"/>
    </source>
</evidence>
<gene>
    <name evidence="2" type="ORF">KC19_9G010600</name>
</gene>
<organism evidence="2 3">
    <name type="scientific">Ceratodon purpureus</name>
    <name type="common">Fire moss</name>
    <name type="synonym">Dicranum purpureum</name>
    <dbReference type="NCBI Taxonomy" id="3225"/>
    <lineage>
        <taxon>Eukaryota</taxon>
        <taxon>Viridiplantae</taxon>
        <taxon>Streptophyta</taxon>
        <taxon>Embryophyta</taxon>
        <taxon>Bryophyta</taxon>
        <taxon>Bryophytina</taxon>
        <taxon>Bryopsida</taxon>
        <taxon>Dicranidae</taxon>
        <taxon>Pseudoditrichales</taxon>
        <taxon>Ditrichaceae</taxon>
        <taxon>Ceratodon</taxon>
    </lineage>
</organism>
<keyword evidence="3" id="KW-1185">Reference proteome</keyword>
<evidence type="ECO:0000313" key="3">
    <source>
        <dbReference type="Proteomes" id="UP000822688"/>
    </source>
</evidence>
<dbReference type="Proteomes" id="UP000822688">
    <property type="component" value="Chromosome 9"/>
</dbReference>